<dbReference type="Proteomes" id="UP000198836">
    <property type="component" value="Unassembled WGS sequence"/>
</dbReference>
<proteinExistence type="predicted"/>
<name>A0A1I0T0L4_9SPHI</name>
<protein>
    <submittedName>
        <fullName evidence="1">Uncharacterized protein</fullName>
    </submittedName>
</protein>
<dbReference type="EMBL" id="FOJM01000005">
    <property type="protein sequence ID" value="SFA45328.1"/>
    <property type="molecule type" value="Genomic_DNA"/>
</dbReference>
<sequence>MKLKQATNDKLRWDRPLDRATRSGEIFVLSYPTNLKDFASQRLPAYNKTFKHNLKTKSRC</sequence>
<reference evidence="2" key="1">
    <citation type="submission" date="2016-10" db="EMBL/GenBank/DDBJ databases">
        <authorList>
            <person name="Varghese N."/>
            <person name="Submissions S."/>
        </authorList>
    </citation>
    <scope>NUCLEOTIDE SEQUENCE [LARGE SCALE GENOMIC DNA]</scope>
    <source>
        <strain evidence="2">DSM 18130</strain>
    </source>
</reference>
<organism evidence="1 2">
    <name type="scientific">Pedobacter suwonensis</name>
    <dbReference type="NCBI Taxonomy" id="332999"/>
    <lineage>
        <taxon>Bacteria</taxon>
        <taxon>Pseudomonadati</taxon>
        <taxon>Bacteroidota</taxon>
        <taxon>Sphingobacteriia</taxon>
        <taxon>Sphingobacteriales</taxon>
        <taxon>Sphingobacteriaceae</taxon>
        <taxon>Pedobacter</taxon>
    </lineage>
</organism>
<accession>A0A1I0T0L4</accession>
<keyword evidence="2" id="KW-1185">Reference proteome</keyword>
<evidence type="ECO:0000313" key="2">
    <source>
        <dbReference type="Proteomes" id="UP000198836"/>
    </source>
</evidence>
<dbReference type="AlphaFoldDB" id="A0A1I0T0L4"/>
<gene>
    <name evidence="1" type="ORF">SAMN04488511_10545</name>
</gene>
<evidence type="ECO:0000313" key="1">
    <source>
        <dbReference type="EMBL" id="SFA45328.1"/>
    </source>
</evidence>